<gene>
    <name evidence="1" type="ORF">AWC16_20385</name>
</gene>
<dbReference type="EMBL" id="LQPG01000039">
    <property type="protein sequence ID" value="ORW08093.1"/>
    <property type="molecule type" value="Genomic_DNA"/>
</dbReference>
<reference evidence="1 2" key="1">
    <citation type="submission" date="2016-01" db="EMBL/GenBank/DDBJ databases">
        <title>The new phylogeny of the genus Mycobacterium.</title>
        <authorList>
            <person name="Tarcisio F."/>
            <person name="Conor M."/>
            <person name="Antonella G."/>
            <person name="Elisabetta G."/>
            <person name="Giulia F.S."/>
            <person name="Sara T."/>
            <person name="Anna F."/>
            <person name="Clotilde B."/>
            <person name="Roberto B."/>
            <person name="Veronica D.S."/>
            <person name="Fabio R."/>
            <person name="Monica P."/>
            <person name="Olivier J."/>
            <person name="Enrico T."/>
            <person name="Nicola S."/>
        </authorList>
    </citation>
    <scope>NUCLEOTIDE SEQUENCE [LARGE SCALE GENOMIC DNA]</scope>
    <source>
        <strain evidence="1 2">DSM 45394</strain>
    </source>
</reference>
<dbReference type="STRING" id="1108812.AWC16_20385"/>
<evidence type="ECO:0000313" key="2">
    <source>
        <dbReference type="Proteomes" id="UP000193866"/>
    </source>
</evidence>
<evidence type="ECO:0000313" key="1">
    <source>
        <dbReference type="EMBL" id="ORW08093.1"/>
    </source>
</evidence>
<comment type="caution">
    <text evidence="1">The sequence shown here is derived from an EMBL/GenBank/DDBJ whole genome shotgun (WGS) entry which is preliminary data.</text>
</comment>
<proteinExistence type="predicted"/>
<name>A0A1X1YAF8_9MYCO</name>
<keyword evidence="2" id="KW-1185">Reference proteome</keyword>
<dbReference type="RefSeq" id="WP_085266373.1">
    <property type="nucleotide sequence ID" value="NZ_LQPG01000039.1"/>
</dbReference>
<sequence>MTSRASPRSVGASLPLAWGRADTMGETYRVIYRDGTYMDTGQPPPVDETVWAIINLEITDGGDAYQQLLRTLGAAPT</sequence>
<protein>
    <submittedName>
        <fullName evidence="1">Uncharacterized protein</fullName>
    </submittedName>
</protein>
<dbReference type="AlphaFoldDB" id="A0A1X1YAF8"/>
<accession>A0A1X1YAF8</accession>
<dbReference type="Proteomes" id="UP000193866">
    <property type="component" value="Unassembled WGS sequence"/>
</dbReference>
<organism evidence="1 2">
    <name type="scientific">Mycolicibacter longobardus</name>
    <dbReference type="NCBI Taxonomy" id="1108812"/>
    <lineage>
        <taxon>Bacteria</taxon>
        <taxon>Bacillati</taxon>
        <taxon>Actinomycetota</taxon>
        <taxon>Actinomycetes</taxon>
        <taxon>Mycobacteriales</taxon>
        <taxon>Mycobacteriaceae</taxon>
        <taxon>Mycolicibacter</taxon>
    </lineage>
</organism>